<dbReference type="GO" id="GO:0003677">
    <property type="term" value="F:DNA binding"/>
    <property type="evidence" value="ECO:0007669"/>
    <property type="project" value="InterPro"/>
</dbReference>
<evidence type="ECO:0000256" key="1">
    <source>
        <dbReference type="SAM" id="MobiDB-lite"/>
    </source>
</evidence>
<dbReference type="AlphaFoldDB" id="A0A3Q3GLM4"/>
<protein>
    <submittedName>
        <fullName evidence="2">Uncharacterized protein</fullName>
    </submittedName>
</protein>
<feature type="region of interest" description="Disordered" evidence="1">
    <location>
        <begin position="19"/>
        <end position="190"/>
    </location>
</feature>
<dbReference type="STRING" id="56723.ENSLBEP00000034206"/>
<feature type="compositionally biased region" description="Polar residues" evidence="1">
    <location>
        <begin position="97"/>
        <end position="107"/>
    </location>
</feature>
<dbReference type="PRINTS" id="PR00929">
    <property type="entry name" value="ATHOOK"/>
</dbReference>
<name>A0A3Q3GLM4_9LABR</name>
<sequence length="216" mass="24010">MKSLWPLVEITMLNSVSVEEAENTGPKRLNIKRGRPKKAVSTETTAGEVLPNGGSNVPKKGRGRPKGTFKRKSESSMEYEKNEGSSEEPRKRGRPKGSTSKNLNTPTRGRGRPRKIEVPESVNQPVKRGRGRPLGTLNKKKHGKVGRPPKLQLLTPSRKPKRGRPRNGPVKRGRPRKYPTPSPEELKKPKVWKALGRPVKIKNPNAVVSSVKDDSF</sequence>
<feature type="compositionally biased region" description="Basic and acidic residues" evidence="1">
    <location>
        <begin position="71"/>
        <end position="90"/>
    </location>
</feature>
<dbReference type="InParanoid" id="A0A3Q3GLM4"/>
<reference evidence="2" key="2">
    <citation type="submission" date="2025-09" db="UniProtKB">
        <authorList>
            <consortium name="Ensembl"/>
        </authorList>
    </citation>
    <scope>IDENTIFICATION</scope>
</reference>
<dbReference type="SMART" id="SM00384">
    <property type="entry name" value="AT_hook"/>
    <property type="match status" value="8"/>
</dbReference>
<dbReference type="Pfam" id="PF02178">
    <property type="entry name" value="AT_hook"/>
    <property type="match status" value="5"/>
</dbReference>
<organism evidence="2 3">
    <name type="scientific">Labrus bergylta</name>
    <name type="common">ballan wrasse</name>
    <dbReference type="NCBI Taxonomy" id="56723"/>
    <lineage>
        <taxon>Eukaryota</taxon>
        <taxon>Metazoa</taxon>
        <taxon>Chordata</taxon>
        <taxon>Craniata</taxon>
        <taxon>Vertebrata</taxon>
        <taxon>Euteleostomi</taxon>
        <taxon>Actinopterygii</taxon>
        <taxon>Neopterygii</taxon>
        <taxon>Teleostei</taxon>
        <taxon>Neoteleostei</taxon>
        <taxon>Acanthomorphata</taxon>
        <taxon>Eupercaria</taxon>
        <taxon>Labriformes</taxon>
        <taxon>Labridae</taxon>
        <taxon>Labrus</taxon>
    </lineage>
</organism>
<feature type="compositionally biased region" description="Basic residues" evidence="1">
    <location>
        <begin position="59"/>
        <end position="70"/>
    </location>
</feature>
<evidence type="ECO:0000313" key="2">
    <source>
        <dbReference type="Ensembl" id="ENSLBEP00000034206.1"/>
    </source>
</evidence>
<feature type="compositionally biased region" description="Basic residues" evidence="1">
    <location>
        <begin position="158"/>
        <end position="177"/>
    </location>
</feature>
<feature type="compositionally biased region" description="Basic residues" evidence="1">
    <location>
        <begin position="29"/>
        <end position="38"/>
    </location>
</feature>
<reference evidence="2" key="1">
    <citation type="submission" date="2025-08" db="UniProtKB">
        <authorList>
            <consortium name="Ensembl"/>
        </authorList>
    </citation>
    <scope>IDENTIFICATION</scope>
</reference>
<proteinExistence type="predicted"/>
<feature type="compositionally biased region" description="Basic residues" evidence="1">
    <location>
        <begin position="138"/>
        <end position="147"/>
    </location>
</feature>
<dbReference type="InterPro" id="IPR017956">
    <property type="entry name" value="AT_hook_DNA-bd_motif"/>
</dbReference>
<accession>A0A3Q3GLM4</accession>
<keyword evidence="3" id="KW-1185">Reference proteome</keyword>
<dbReference type="GeneTree" id="ENSGT00770000121795"/>
<dbReference type="Proteomes" id="UP000261660">
    <property type="component" value="Unplaced"/>
</dbReference>
<evidence type="ECO:0000313" key="3">
    <source>
        <dbReference type="Proteomes" id="UP000261660"/>
    </source>
</evidence>
<dbReference type="Ensembl" id="ENSLBET00000035687.1">
    <property type="protein sequence ID" value="ENSLBEP00000034206.1"/>
    <property type="gene ID" value="ENSLBEG00000025741.1"/>
</dbReference>